<accession>A0A1L9QVD2</accession>
<sequence length="65" mass="7494">MIHEVVQQALSTGYLSLADEERLRALMVKPYGLEDIHAFWRLQRATMEGAVKQESREMRQACLMG</sequence>
<dbReference type="AlphaFoldDB" id="A0A1L9QVD2"/>
<dbReference type="EMBL" id="MLAW01000006">
    <property type="protein sequence ID" value="OJJ26640.1"/>
    <property type="molecule type" value="Genomic_DNA"/>
</dbReference>
<keyword evidence="2" id="KW-1185">Reference proteome</keyword>
<evidence type="ECO:0000313" key="1">
    <source>
        <dbReference type="EMBL" id="OJJ26640.1"/>
    </source>
</evidence>
<proteinExistence type="predicted"/>
<evidence type="ECO:0000313" key="2">
    <source>
        <dbReference type="Proteomes" id="UP000183940"/>
    </source>
</evidence>
<comment type="caution">
    <text evidence="1">The sequence shown here is derived from an EMBL/GenBank/DDBJ whole genome shotgun (WGS) entry which is preliminary data.</text>
</comment>
<protein>
    <submittedName>
        <fullName evidence="1">Uncharacterized protein</fullName>
    </submittedName>
</protein>
<name>A0A1L9QVD2_9CYAN</name>
<organism evidence="1 2">
    <name type="scientific">Roseofilum reptotaenium AO1-A</name>
    <dbReference type="NCBI Taxonomy" id="1925591"/>
    <lineage>
        <taxon>Bacteria</taxon>
        <taxon>Bacillati</taxon>
        <taxon>Cyanobacteriota</taxon>
        <taxon>Cyanophyceae</taxon>
        <taxon>Desertifilales</taxon>
        <taxon>Desertifilaceae</taxon>
        <taxon>Roseofilum</taxon>
    </lineage>
</organism>
<reference evidence="1" key="1">
    <citation type="submission" date="2016-10" db="EMBL/GenBank/DDBJ databases">
        <title>CRISPR-Cas defence system in Roseofilum reptotaenium: evidence of a bacteriophage-cyanobacterium arms race in the coral black band disease.</title>
        <authorList>
            <person name="Buerger P."/>
            <person name="Wood-Charlson E.M."/>
            <person name="Weynberg K.D."/>
            <person name="Willis B."/>
            <person name="Van Oppen M.J."/>
        </authorList>
    </citation>
    <scope>NUCLEOTIDE SEQUENCE [LARGE SCALE GENOMIC DNA]</scope>
    <source>
        <strain evidence="1">AO1-A</strain>
    </source>
</reference>
<gene>
    <name evidence="1" type="ORF">BI308_05910</name>
</gene>
<dbReference type="Proteomes" id="UP000183940">
    <property type="component" value="Unassembled WGS sequence"/>
</dbReference>
<dbReference type="STRING" id="1925591.BI308_05910"/>